<dbReference type="CDD" id="cd08195">
    <property type="entry name" value="DHQS"/>
    <property type="match status" value="1"/>
</dbReference>
<evidence type="ECO:0000259" key="19">
    <source>
        <dbReference type="Pfam" id="PF24621"/>
    </source>
</evidence>
<keyword evidence="14 17" id="KW-0057">Aromatic amino acid biosynthesis</keyword>
<dbReference type="GO" id="GO:0009073">
    <property type="term" value="P:aromatic amino acid family biosynthetic process"/>
    <property type="evidence" value="ECO:0007669"/>
    <property type="project" value="UniProtKB-KW"/>
</dbReference>
<feature type="domain" description="3-dehydroquinate synthase N-terminal" evidence="18">
    <location>
        <begin position="68"/>
        <end position="179"/>
    </location>
</feature>
<evidence type="ECO:0000256" key="8">
    <source>
        <dbReference type="ARBA" id="ARBA00022490"/>
    </source>
</evidence>
<feature type="binding site" evidence="17">
    <location>
        <position position="246"/>
    </location>
    <ligand>
        <name>Zn(2+)</name>
        <dbReference type="ChEBI" id="CHEBI:29105"/>
    </ligand>
</feature>
<comment type="caution">
    <text evidence="20">The sequence shown here is derived from an EMBL/GenBank/DDBJ whole genome shotgun (WGS) entry which is preliminary data.</text>
</comment>
<comment type="cofactor">
    <cofactor evidence="17">
        <name>Co(2+)</name>
        <dbReference type="ChEBI" id="CHEBI:48828"/>
    </cofactor>
    <cofactor evidence="17">
        <name>Zn(2+)</name>
        <dbReference type="ChEBI" id="CHEBI:29105"/>
    </cofactor>
    <text evidence="17">Binds 1 divalent metal cation per subunit. Can use either Co(2+) or Zn(2+).</text>
</comment>
<protein>
    <recommendedName>
        <fullName evidence="7 17">3-dehydroquinate synthase</fullName>
        <shortName evidence="17">DHQS</shortName>
        <ecNumber evidence="6 17">4.2.3.4</ecNumber>
    </recommendedName>
</protein>
<keyword evidence="15 17" id="KW-0456">Lyase</keyword>
<evidence type="ECO:0000256" key="15">
    <source>
        <dbReference type="ARBA" id="ARBA00023239"/>
    </source>
</evidence>
<name>A0A150F906_9BACI</name>
<keyword evidence="21" id="KW-1185">Reference proteome</keyword>
<dbReference type="AlphaFoldDB" id="A0A150F906"/>
<evidence type="ECO:0000256" key="16">
    <source>
        <dbReference type="ARBA" id="ARBA00023285"/>
    </source>
</evidence>
<evidence type="ECO:0000256" key="11">
    <source>
        <dbReference type="ARBA" id="ARBA00022741"/>
    </source>
</evidence>
<sequence>MKELEVRTASSSYPVYIGEGIRKQAAAFLTSLNRPMTKILLVTDAEVDRLYGDDMYQLLSEKWPVKKVIVPSGEEAKSLEMYERIQTEAISFHMDRSSCMIAFGGGVTGDLAGFCAATFMRGIDFIQMPTTLLAHDSAVGGKVAVNHKLGKNLIGAFYQPKAVIYDTELLQTLPEQELRSGMAEVIKHALIADHVFLEQLLGLQTLNGLTSDDLNEMIYKGISIKSAVVHEDEKEEGIRAFLNFGHTLGHAIEAEYGYGQITHGDAVALGMQFALFVSEQAVGCRMDRKRLTEWLRGLGYPGTIRKDIETSVLSGRMMNDKKTRGGMIQFIVLKELGKAGDLMLSRDELENWLNKWRMEETA</sequence>
<comment type="catalytic activity">
    <reaction evidence="1 17">
        <text>7-phospho-2-dehydro-3-deoxy-D-arabino-heptonate = 3-dehydroquinate + phosphate</text>
        <dbReference type="Rhea" id="RHEA:21968"/>
        <dbReference type="ChEBI" id="CHEBI:32364"/>
        <dbReference type="ChEBI" id="CHEBI:43474"/>
        <dbReference type="ChEBI" id="CHEBI:58394"/>
        <dbReference type="EC" id="4.2.3.4"/>
    </reaction>
</comment>
<dbReference type="NCBIfam" id="TIGR01357">
    <property type="entry name" value="aroB"/>
    <property type="match status" value="1"/>
</dbReference>
<evidence type="ECO:0000256" key="7">
    <source>
        <dbReference type="ARBA" id="ARBA00017684"/>
    </source>
</evidence>
<dbReference type="Pfam" id="PF01761">
    <property type="entry name" value="DHQ_synthase"/>
    <property type="match status" value="1"/>
</dbReference>
<evidence type="ECO:0000256" key="6">
    <source>
        <dbReference type="ARBA" id="ARBA00013031"/>
    </source>
</evidence>
<dbReference type="PANTHER" id="PTHR43622">
    <property type="entry name" value="3-DEHYDROQUINATE SYNTHASE"/>
    <property type="match status" value="1"/>
</dbReference>
<evidence type="ECO:0000256" key="12">
    <source>
        <dbReference type="ARBA" id="ARBA00022833"/>
    </source>
</evidence>
<feature type="binding site" evidence="17">
    <location>
        <begin position="72"/>
        <end position="77"/>
    </location>
    <ligand>
        <name>NAD(+)</name>
        <dbReference type="ChEBI" id="CHEBI:57540"/>
    </ligand>
</feature>
<dbReference type="GO" id="GO:0046872">
    <property type="term" value="F:metal ion binding"/>
    <property type="evidence" value="ECO:0007669"/>
    <property type="project" value="UniProtKB-KW"/>
</dbReference>
<evidence type="ECO:0000313" key="20">
    <source>
        <dbReference type="EMBL" id="KXZ21587.1"/>
    </source>
</evidence>
<dbReference type="SUPFAM" id="SSF56796">
    <property type="entry name" value="Dehydroquinate synthase-like"/>
    <property type="match status" value="1"/>
</dbReference>
<evidence type="ECO:0000256" key="13">
    <source>
        <dbReference type="ARBA" id="ARBA00023027"/>
    </source>
</evidence>
<dbReference type="Pfam" id="PF24621">
    <property type="entry name" value="DHQS_C"/>
    <property type="match status" value="1"/>
</dbReference>
<keyword evidence="12 17" id="KW-0862">Zinc</keyword>
<feature type="binding site" evidence="17">
    <location>
        <position position="263"/>
    </location>
    <ligand>
        <name>Zn(2+)</name>
        <dbReference type="ChEBI" id="CHEBI:29105"/>
    </ligand>
</feature>
<comment type="subcellular location">
    <subcellularLocation>
        <location evidence="3 17">Cytoplasm</location>
    </subcellularLocation>
</comment>
<feature type="binding site" evidence="17">
    <location>
        <begin position="130"/>
        <end position="131"/>
    </location>
    <ligand>
        <name>NAD(+)</name>
        <dbReference type="ChEBI" id="CHEBI:57540"/>
    </ligand>
</feature>
<dbReference type="InterPro" id="IPR030963">
    <property type="entry name" value="DHQ_synth_fam"/>
</dbReference>
<dbReference type="InterPro" id="IPR050071">
    <property type="entry name" value="Dehydroquinate_synthase"/>
</dbReference>
<keyword evidence="8 17" id="KW-0963">Cytoplasm</keyword>
<keyword evidence="13 17" id="KW-0520">NAD</keyword>
<evidence type="ECO:0000256" key="4">
    <source>
        <dbReference type="ARBA" id="ARBA00004661"/>
    </source>
</evidence>
<feature type="binding site" evidence="17">
    <location>
        <begin position="106"/>
        <end position="110"/>
    </location>
    <ligand>
        <name>NAD(+)</name>
        <dbReference type="ChEBI" id="CHEBI:57540"/>
    </ligand>
</feature>
<feature type="domain" description="3-dehydroquinate synthase C-terminal" evidence="19">
    <location>
        <begin position="181"/>
        <end position="323"/>
    </location>
</feature>
<comment type="similarity">
    <text evidence="5 17">Belongs to the sugar phosphate cyclases superfamily. Dehydroquinate synthase family.</text>
</comment>
<dbReference type="GO" id="GO:0005737">
    <property type="term" value="C:cytoplasm"/>
    <property type="evidence" value="ECO:0007669"/>
    <property type="project" value="UniProtKB-SubCell"/>
</dbReference>
<dbReference type="GO" id="GO:0009423">
    <property type="term" value="P:chorismate biosynthetic process"/>
    <property type="evidence" value="ECO:0007669"/>
    <property type="project" value="UniProtKB-UniRule"/>
</dbReference>
<evidence type="ECO:0000256" key="17">
    <source>
        <dbReference type="HAMAP-Rule" id="MF_00110"/>
    </source>
</evidence>
<comment type="function">
    <text evidence="17">Catalyzes the conversion of 3-deoxy-D-arabino-heptulosonate 7-phosphate (DAHP) to dehydroquinate (DHQ).</text>
</comment>
<comment type="cofactor">
    <cofactor evidence="2 17">
        <name>NAD(+)</name>
        <dbReference type="ChEBI" id="CHEBI:57540"/>
    </cofactor>
</comment>
<dbReference type="EMBL" id="LSBA01000006">
    <property type="protein sequence ID" value="KXZ21587.1"/>
    <property type="molecule type" value="Genomic_DNA"/>
</dbReference>
<dbReference type="GO" id="GO:0008652">
    <property type="term" value="P:amino acid biosynthetic process"/>
    <property type="evidence" value="ECO:0007669"/>
    <property type="project" value="UniProtKB-KW"/>
</dbReference>
<evidence type="ECO:0000256" key="10">
    <source>
        <dbReference type="ARBA" id="ARBA00022723"/>
    </source>
</evidence>
<keyword evidence="9 17" id="KW-0028">Amino-acid biosynthesis</keyword>
<organism evidence="20 21">
    <name type="scientific">Bacillus nakamurai</name>
    <dbReference type="NCBI Taxonomy" id="1793963"/>
    <lineage>
        <taxon>Bacteria</taxon>
        <taxon>Bacillati</taxon>
        <taxon>Bacillota</taxon>
        <taxon>Bacilli</taxon>
        <taxon>Bacillales</taxon>
        <taxon>Bacillaceae</taxon>
        <taxon>Bacillus</taxon>
    </lineage>
</organism>
<dbReference type="InterPro" id="IPR056179">
    <property type="entry name" value="DHQS_C"/>
</dbReference>
<evidence type="ECO:0000256" key="9">
    <source>
        <dbReference type="ARBA" id="ARBA00022605"/>
    </source>
</evidence>
<gene>
    <name evidence="17" type="primary">aroB</name>
    <name evidence="20" type="ORF">AXI58_11545</name>
</gene>
<evidence type="ECO:0000313" key="21">
    <source>
        <dbReference type="Proteomes" id="UP000075430"/>
    </source>
</evidence>
<dbReference type="FunFam" id="3.40.50.1970:FF:000001">
    <property type="entry name" value="3-dehydroquinate synthase"/>
    <property type="match status" value="1"/>
</dbReference>
<dbReference type="RefSeq" id="WP_061520952.1">
    <property type="nucleotide sequence ID" value="NZ_JANBMN010000002.1"/>
</dbReference>
<evidence type="ECO:0000256" key="1">
    <source>
        <dbReference type="ARBA" id="ARBA00001393"/>
    </source>
</evidence>
<dbReference type="PIRSF" id="PIRSF001455">
    <property type="entry name" value="DHQ_synth"/>
    <property type="match status" value="1"/>
</dbReference>
<evidence type="ECO:0000256" key="3">
    <source>
        <dbReference type="ARBA" id="ARBA00004496"/>
    </source>
</evidence>
<evidence type="ECO:0000259" key="18">
    <source>
        <dbReference type="Pfam" id="PF01761"/>
    </source>
</evidence>
<dbReference type="GO" id="GO:0000166">
    <property type="term" value="F:nucleotide binding"/>
    <property type="evidence" value="ECO:0007669"/>
    <property type="project" value="UniProtKB-KW"/>
</dbReference>
<dbReference type="OrthoDB" id="9806583at2"/>
<dbReference type="Gene3D" id="3.40.50.1970">
    <property type="match status" value="1"/>
</dbReference>
<accession>A0A150F906</accession>
<dbReference type="Proteomes" id="UP000075430">
    <property type="component" value="Unassembled WGS sequence"/>
</dbReference>
<feature type="binding site" evidence="17">
    <location>
        <position position="184"/>
    </location>
    <ligand>
        <name>Zn(2+)</name>
        <dbReference type="ChEBI" id="CHEBI:29105"/>
    </ligand>
</feature>
<proteinExistence type="inferred from homology"/>
<evidence type="ECO:0000256" key="5">
    <source>
        <dbReference type="ARBA" id="ARBA00005412"/>
    </source>
</evidence>
<feature type="binding site" evidence="17">
    <location>
        <position position="151"/>
    </location>
    <ligand>
        <name>NAD(+)</name>
        <dbReference type="ChEBI" id="CHEBI:57540"/>
    </ligand>
</feature>
<keyword evidence="16 17" id="KW-0170">Cobalt</keyword>
<dbReference type="InterPro" id="IPR030960">
    <property type="entry name" value="DHQS/DOIS_N"/>
</dbReference>
<comment type="pathway">
    <text evidence="4 17">Metabolic intermediate biosynthesis; chorismate biosynthesis; chorismate from D-erythrose 4-phosphate and phosphoenolpyruvate: step 2/7.</text>
</comment>
<keyword evidence="10 17" id="KW-0479">Metal-binding</keyword>
<dbReference type="STRING" id="1793963.AXI58_11545"/>
<evidence type="ECO:0000256" key="14">
    <source>
        <dbReference type="ARBA" id="ARBA00023141"/>
    </source>
</evidence>
<dbReference type="UniPathway" id="UPA00053">
    <property type="reaction ID" value="UER00085"/>
</dbReference>
<dbReference type="Gene3D" id="1.20.1090.10">
    <property type="entry name" value="Dehydroquinate synthase-like - alpha domain"/>
    <property type="match status" value="1"/>
</dbReference>
<dbReference type="PANTHER" id="PTHR43622:SF7">
    <property type="entry name" value="3-DEHYDROQUINATE SYNTHASE, CHLOROPLASTIC"/>
    <property type="match status" value="1"/>
</dbReference>
<reference evidence="21" key="1">
    <citation type="submission" date="2016-02" db="EMBL/GenBank/DDBJ databases">
        <authorList>
            <person name="Dunlap C."/>
        </authorList>
    </citation>
    <scope>NUCLEOTIDE SEQUENCE [LARGE SCALE GENOMIC DNA]</scope>
    <source>
        <strain evidence="21">NRRL B-41092</strain>
    </source>
</reference>
<dbReference type="GO" id="GO:0003856">
    <property type="term" value="F:3-dehydroquinate synthase activity"/>
    <property type="evidence" value="ECO:0007669"/>
    <property type="project" value="UniProtKB-UniRule"/>
</dbReference>
<feature type="binding site" evidence="17">
    <location>
        <position position="142"/>
    </location>
    <ligand>
        <name>NAD(+)</name>
        <dbReference type="ChEBI" id="CHEBI:57540"/>
    </ligand>
</feature>
<dbReference type="EC" id="4.2.3.4" evidence="6 17"/>
<evidence type="ECO:0000256" key="2">
    <source>
        <dbReference type="ARBA" id="ARBA00001911"/>
    </source>
</evidence>
<comment type="caution">
    <text evidence="17">Lacks conserved residue(s) required for the propagation of feature annotation.</text>
</comment>
<dbReference type="InterPro" id="IPR016037">
    <property type="entry name" value="DHQ_synth_AroB"/>
</dbReference>
<dbReference type="HAMAP" id="MF_00110">
    <property type="entry name" value="DHQ_synthase"/>
    <property type="match status" value="1"/>
</dbReference>
<keyword evidence="11 17" id="KW-0547">Nucleotide-binding</keyword>